<dbReference type="RefSeq" id="XP_067179620.1">
    <property type="nucleotide sequence ID" value="XM_067322985.1"/>
</dbReference>
<evidence type="ECO:0000313" key="2">
    <source>
        <dbReference type="EMBL" id="KAG5481513.1"/>
    </source>
</evidence>
<dbReference type="OrthoDB" id="264689at2759"/>
<feature type="compositionally biased region" description="Basic residues" evidence="1">
    <location>
        <begin position="1"/>
        <end position="11"/>
    </location>
</feature>
<evidence type="ECO:0000313" key="3">
    <source>
        <dbReference type="Proteomes" id="UP000673552"/>
    </source>
</evidence>
<name>A0A836HRX3_9TRYP</name>
<organism evidence="2 3">
    <name type="scientific">Leishmania martiniquensis</name>
    <dbReference type="NCBI Taxonomy" id="1580590"/>
    <lineage>
        <taxon>Eukaryota</taxon>
        <taxon>Discoba</taxon>
        <taxon>Euglenozoa</taxon>
        <taxon>Kinetoplastea</taxon>
        <taxon>Metakinetoplastina</taxon>
        <taxon>Trypanosomatida</taxon>
        <taxon>Trypanosomatidae</taxon>
        <taxon>Leishmaniinae</taxon>
        <taxon>Leishmania</taxon>
    </lineage>
</organism>
<feature type="compositionally biased region" description="Polar residues" evidence="1">
    <location>
        <begin position="850"/>
        <end position="859"/>
    </location>
</feature>
<feature type="region of interest" description="Disordered" evidence="1">
    <location>
        <begin position="826"/>
        <end position="861"/>
    </location>
</feature>
<feature type="region of interest" description="Disordered" evidence="1">
    <location>
        <begin position="443"/>
        <end position="475"/>
    </location>
</feature>
<sequence>MGCAGSKKKVPRPPEGQAAETGTPQSVVPYEAEERLDFADFSVRSWRLCLEEAPDSDSNTLPAQRYGRRLTHSVQESSIAEVSSLPPHLVYATSSADGGTPRALPAASFFGLVSPATSAPPQSTQLTPSREGPAADWDARKTPSTYKPRGCDKASQLQFSPGDMLPTDAPLSAIATVHLDLLPRSLLPSRGAVVGTPDSADALSETLLHSARNNHEVVPKELRQDINSTEGGPLLAEGLCGAGTTGASILPTIRSMKPPSPLSSLSSSCRSGTLPAARQPSTVLLSVPPPESATVVETAAAPTEPPRARQLPSARTAEARHCLQLESTEGFYGGVALGTHQHLFSFTQRAEGVVVDASVPMNTQAGTPVRWCFECHGGAAALCSGGVNDGRWVSTSDGSLSARSTQPLPAVSSTDQLSVSAFSLRSTPRKQQQLSVTQTLSLGLPEDSASPTQRIPAQQPTPPRRPAPATTGPANFSVPACSDAPDDVLLPQRSDVLSLIPASSTAGIGNAGGGRTGGVRTPPLPMYSAARQRSFAMQEYSESLLTAPSVAVTTGAAATTQPRTSRWECGSSKAHSLAAGGSSWRSSSMNSADCDSGGFAGGTRWHDAGLSTTLLPTNVELVRQIRQPTTHVKSILRKTGGFKAIANSEAAVNDDGAAGVNNSRVRSLSANGGCRVAGNAETTANSSYRILAGSSSSSAVGGDRWVSVTSSSMTEAAPQTDFIVLRSSTSEVDCANRRATPEDASPLPLGGRSATYDGSLRGAWSQPKLLKNESATSRKASDILRVGADSGSDFVADAVASASADGASPGAAADRSYEFPRRLPQSPFVSRRISPHAAQQRHSSDIGRSESANFGNPSNGEMEALLSQSTEVGPSTSIMPDTVATACRTSDEPPPDIMLAAPSPKRVHVVV</sequence>
<dbReference type="GeneID" id="92515497"/>
<evidence type="ECO:0000256" key="1">
    <source>
        <dbReference type="SAM" id="MobiDB-lite"/>
    </source>
</evidence>
<feature type="region of interest" description="Disordered" evidence="1">
    <location>
        <begin position="1"/>
        <end position="30"/>
    </location>
</feature>
<comment type="caution">
    <text evidence="2">The sequence shown here is derived from an EMBL/GenBank/DDBJ whole genome shotgun (WGS) entry which is preliminary data.</text>
</comment>
<dbReference type="AlphaFoldDB" id="A0A836HRX3"/>
<accession>A0A836HRX3</accession>
<dbReference type="KEGG" id="lmat:92515497"/>
<gene>
    <name evidence="2" type="ORF">LSCM1_05531</name>
</gene>
<dbReference type="EMBL" id="JAFEUZ010000017">
    <property type="protein sequence ID" value="KAG5481513.1"/>
    <property type="molecule type" value="Genomic_DNA"/>
</dbReference>
<proteinExistence type="predicted"/>
<feature type="region of interest" description="Disordered" evidence="1">
    <location>
        <begin position="115"/>
        <end position="152"/>
    </location>
</feature>
<protein>
    <submittedName>
        <fullName evidence="2">Uncharacterized protein</fullName>
    </submittedName>
</protein>
<keyword evidence="3" id="KW-1185">Reference proteome</keyword>
<feature type="compositionally biased region" description="Polar residues" evidence="1">
    <location>
        <begin position="115"/>
        <end position="128"/>
    </location>
</feature>
<reference evidence="2 3" key="1">
    <citation type="submission" date="2021-03" db="EMBL/GenBank/DDBJ databases">
        <title>Leishmania (Mundinia) martiniquensis Genome sequencing and assembly.</title>
        <authorList>
            <person name="Almutairi H."/>
            <person name="Gatherer D."/>
        </authorList>
    </citation>
    <scope>NUCLEOTIDE SEQUENCE [LARGE SCALE GENOMIC DNA]</scope>
    <source>
        <strain evidence="2">LSCM1</strain>
    </source>
</reference>
<dbReference type="Proteomes" id="UP000673552">
    <property type="component" value="Chromosome 17"/>
</dbReference>